<keyword evidence="1" id="KW-0812">Transmembrane</keyword>
<dbReference type="OrthoDB" id="193195at2"/>
<keyword evidence="1" id="KW-1133">Transmembrane helix</keyword>
<reference evidence="2 3" key="1">
    <citation type="submission" date="2018-12" db="EMBL/GenBank/DDBJ databases">
        <title>Complete genome sequence of Iodobacter sp. H11R3.</title>
        <authorList>
            <person name="Bae J.-W."/>
        </authorList>
    </citation>
    <scope>NUCLEOTIDE SEQUENCE [LARGE SCALE GENOMIC DNA]</scope>
    <source>
        <strain evidence="2 3">H11R3</strain>
    </source>
</reference>
<sequence length="174" mass="18548">MQFSLLKQRGSMLLEAMVGITIFSFGVLSILALQGNAMRHVSSTSSRTSAMQLIQRIDGLMRVNPRTANLDSFRMSSCTSATATSAAGIWSRAVAAQLPGATCTVTIDNDNAAGRTIRCFRRAVVTISWPVRRGELTGTSGLTDSNGGQMNIATNVSDIQTVWSDTPNGTLCNN</sequence>
<protein>
    <recommendedName>
        <fullName evidence="4">Type IV pilus modification protein PilV</fullName>
    </recommendedName>
</protein>
<keyword evidence="3" id="KW-1185">Reference proteome</keyword>
<dbReference type="AlphaFoldDB" id="A0A3S8ZTD4"/>
<gene>
    <name evidence="2" type="ORF">EJO50_09925</name>
</gene>
<evidence type="ECO:0000313" key="2">
    <source>
        <dbReference type="EMBL" id="AZN36773.1"/>
    </source>
</evidence>
<feature type="transmembrane region" description="Helical" evidence="1">
    <location>
        <begin position="12"/>
        <end position="33"/>
    </location>
</feature>
<name>A0A3S8ZTD4_9NEIS</name>
<evidence type="ECO:0000256" key="1">
    <source>
        <dbReference type="SAM" id="Phobius"/>
    </source>
</evidence>
<organism evidence="2 3">
    <name type="scientific">Iodobacter ciconiae</name>
    <dbReference type="NCBI Taxonomy" id="2496266"/>
    <lineage>
        <taxon>Bacteria</taxon>
        <taxon>Pseudomonadati</taxon>
        <taxon>Pseudomonadota</taxon>
        <taxon>Betaproteobacteria</taxon>
        <taxon>Neisseriales</taxon>
        <taxon>Chitinibacteraceae</taxon>
        <taxon>Iodobacter</taxon>
    </lineage>
</organism>
<dbReference type="KEGG" id="iod:EJO50_09925"/>
<proteinExistence type="predicted"/>
<keyword evidence="1" id="KW-0472">Membrane</keyword>
<dbReference type="Proteomes" id="UP000282438">
    <property type="component" value="Chromosome"/>
</dbReference>
<evidence type="ECO:0000313" key="3">
    <source>
        <dbReference type="Proteomes" id="UP000282438"/>
    </source>
</evidence>
<dbReference type="EMBL" id="CP034433">
    <property type="protein sequence ID" value="AZN36773.1"/>
    <property type="molecule type" value="Genomic_DNA"/>
</dbReference>
<evidence type="ECO:0008006" key="4">
    <source>
        <dbReference type="Google" id="ProtNLM"/>
    </source>
</evidence>
<accession>A0A3S8ZTD4</accession>
<dbReference type="RefSeq" id="WP_125973778.1">
    <property type="nucleotide sequence ID" value="NZ_CP034433.1"/>
</dbReference>